<protein>
    <submittedName>
        <fullName evidence="2">Putative secreted protein</fullName>
    </submittedName>
</protein>
<reference evidence="2" key="1">
    <citation type="submission" date="2020-03" db="EMBL/GenBank/DDBJ databases">
        <title>Transcriptomic Profiling of the Digestive Tract of the Rat Flea, Xenopsylla cheopis, Following Blood Feeding and Infection with Yersinia pestis.</title>
        <authorList>
            <person name="Bland D.M."/>
            <person name="Martens C.A."/>
            <person name="Virtaneva K."/>
            <person name="Kanakabandi K."/>
            <person name="Long D."/>
            <person name="Rosenke R."/>
            <person name="Saturday G.A."/>
            <person name="Hoyt F.H."/>
            <person name="Bruno D.P."/>
            <person name="Ribeiro J.M.C."/>
            <person name="Hinnebusch J."/>
        </authorList>
    </citation>
    <scope>NUCLEOTIDE SEQUENCE</scope>
</reference>
<proteinExistence type="predicted"/>
<dbReference type="AlphaFoldDB" id="A0A6M2DXA5"/>
<evidence type="ECO:0000313" key="2">
    <source>
        <dbReference type="EMBL" id="NOV50976.1"/>
    </source>
</evidence>
<feature type="region of interest" description="Disordered" evidence="1">
    <location>
        <begin position="44"/>
        <end position="73"/>
    </location>
</feature>
<name>A0A6M2DXA5_XENCH</name>
<feature type="compositionally biased region" description="Polar residues" evidence="1">
    <location>
        <begin position="44"/>
        <end position="56"/>
    </location>
</feature>
<evidence type="ECO:0000256" key="1">
    <source>
        <dbReference type="SAM" id="MobiDB-lite"/>
    </source>
</evidence>
<organism evidence="2">
    <name type="scientific">Xenopsylla cheopis</name>
    <name type="common">Oriental rat flea</name>
    <name type="synonym">Pulex cheopis</name>
    <dbReference type="NCBI Taxonomy" id="163159"/>
    <lineage>
        <taxon>Eukaryota</taxon>
        <taxon>Metazoa</taxon>
        <taxon>Ecdysozoa</taxon>
        <taxon>Arthropoda</taxon>
        <taxon>Hexapoda</taxon>
        <taxon>Insecta</taxon>
        <taxon>Pterygota</taxon>
        <taxon>Neoptera</taxon>
        <taxon>Endopterygota</taxon>
        <taxon>Siphonaptera</taxon>
        <taxon>Pulicidae</taxon>
        <taxon>Xenopsyllinae</taxon>
        <taxon>Xenopsylla</taxon>
    </lineage>
</organism>
<sequence length="73" mass="7994">MAVFYLAALHSLLVPPPLIHSSRLTMFPNSQTYSFLPVPAETGCQSPQSCTPTNHIPRTPKGFQAPSSLENRN</sequence>
<accession>A0A6M2DXA5</accession>
<dbReference type="EMBL" id="GIIL01007250">
    <property type="protein sequence ID" value="NOV50976.1"/>
    <property type="molecule type" value="Transcribed_RNA"/>
</dbReference>